<protein>
    <submittedName>
        <fullName evidence="2">Uncharacterized protein</fullName>
    </submittedName>
</protein>
<reference evidence="2 3" key="1">
    <citation type="submission" date="2012-11" db="EMBL/GenBank/DDBJ databases">
        <authorList>
            <person name="Weinstock G."/>
            <person name="Sodergren E."/>
            <person name="Lobos E.A."/>
            <person name="Fulton L."/>
            <person name="Fulton R."/>
            <person name="Courtney L."/>
            <person name="Fronick C."/>
            <person name="O'Laughlin M."/>
            <person name="Godfrey J."/>
            <person name="Wilson R.M."/>
            <person name="Miner T."/>
            <person name="Farmer C."/>
            <person name="Delehaunty K."/>
            <person name="Cordes M."/>
            <person name="Minx P."/>
            <person name="Tomlinson C."/>
            <person name="Chen J."/>
            <person name="Wollam A."/>
            <person name="Pepin K.H."/>
            <person name="Bhonagiri V."/>
            <person name="Zhang X."/>
            <person name="Suruliraj S."/>
            <person name="Antonio M."/>
            <person name="Secka O."/>
            <person name="Thomas J."/>
            <person name="Warren W."/>
            <person name="Mitreva M."/>
            <person name="Mardis E.R."/>
            <person name="Wilson R.K."/>
        </authorList>
    </citation>
    <scope>NUCLEOTIDE SEQUENCE [LARGE SCALE GENOMIC DNA]</scope>
    <source>
        <strain evidence="2 3">GAM120Ai</strain>
    </source>
</reference>
<evidence type="ECO:0000313" key="3">
    <source>
        <dbReference type="Proteomes" id="UP000012012"/>
    </source>
</evidence>
<evidence type="ECO:0000313" key="2">
    <source>
        <dbReference type="EMBL" id="EMG97154.1"/>
    </source>
</evidence>
<dbReference type="EMBL" id="APDF01000009">
    <property type="protein sequence ID" value="EMG97154.1"/>
    <property type="molecule type" value="Genomic_DNA"/>
</dbReference>
<keyword evidence="1" id="KW-1133">Transmembrane helix</keyword>
<gene>
    <name evidence="2" type="ORF">HMPREF1401_00334</name>
</gene>
<dbReference type="Proteomes" id="UP000012012">
    <property type="component" value="Unassembled WGS sequence"/>
</dbReference>
<organism evidence="2 3">
    <name type="scientific">Helicobacter pylori GAM120Ai</name>
    <dbReference type="NCBI Taxonomy" id="1159029"/>
    <lineage>
        <taxon>Bacteria</taxon>
        <taxon>Pseudomonadati</taxon>
        <taxon>Campylobacterota</taxon>
        <taxon>Epsilonproteobacteria</taxon>
        <taxon>Campylobacterales</taxon>
        <taxon>Helicobacteraceae</taxon>
        <taxon>Helicobacter</taxon>
    </lineage>
</organism>
<evidence type="ECO:0000256" key="1">
    <source>
        <dbReference type="SAM" id="Phobius"/>
    </source>
</evidence>
<keyword evidence="1" id="KW-0472">Membrane</keyword>
<sequence>MVKPIFLSKTHFFKGIGGLYNNPLPQPPTKNPLTPKDRFLKRLSLAYTSSFIVFILKNALKLFFNFVTHA</sequence>
<name>A0AAV3IHL2_HELPX</name>
<feature type="transmembrane region" description="Helical" evidence="1">
    <location>
        <begin position="45"/>
        <end position="64"/>
    </location>
</feature>
<dbReference type="AlphaFoldDB" id="A0AAV3IHL2"/>
<comment type="caution">
    <text evidence="2">The sequence shown here is derived from an EMBL/GenBank/DDBJ whole genome shotgun (WGS) entry which is preliminary data.</text>
</comment>
<proteinExistence type="predicted"/>
<accession>A0AAV3IHL2</accession>
<keyword evidence="1" id="KW-0812">Transmembrane</keyword>